<accession>A0A132MI96</accession>
<dbReference type="EMBL" id="JXBB01000024">
    <property type="protein sequence ID" value="OAR04073.1"/>
    <property type="molecule type" value="Genomic_DNA"/>
</dbReference>
<keyword evidence="3" id="KW-1185">Reference proteome</keyword>
<evidence type="ECO:0000313" key="2">
    <source>
        <dbReference type="EMBL" id="OAR04073.1"/>
    </source>
</evidence>
<evidence type="ECO:0000256" key="1">
    <source>
        <dbReference type="SAM" id="MobiDB-lite"/>
    </source>
</evidence>
<gene>
    <name evidence="2" type="ORF">SA87_01005</name>
</gene>
<reference evidence="2 3" key="1">
    <citation type="submission" date="2015-09" db="EMBL/GenBank/DDBJ databases">
        <title>Draft genome sequence of Hydrogenibacillus schlegelii DSM 2000.</title>
        <authorList>
            <person name="Hemp J."/>
        </authorList>
    </citation>
    <scope>NUCLEOTIDE SEQUENCE [LARGE SCALE GENOMIC DNA]</scope>
    <source>
        <strain evidence="2 3">MA 48</strain>
    </source>
</reference>
<feature type="region of interest" description="Disordered" evidence="1">
    <location>
        <begin position="52"/>
        <end position="87"/>
    </location>
</feature>
<dbReference type="PROSITE" id="PS51257">
    <property type="entry name" value="PROKAR_LIPOPROTEIN"/>
    <property type="match status" value="1"/>
</dbReference>
<dbReference type="PANTHER" id="PTHR40590:SF1">
    <property type="entry name" value="CYTOPLASMIC PROTEIN"/>
    <property type="match status" value="1"/>
</dbReference>
<dbReference type="Proteomes" id="UP000243024">
    <property type="component" value="Unassembled WGS sequence"/>
</dbReference>
<evidence type="ECO:0008006" key="4">
    <source>
        <dbReference type="Google" id="ProtNLM"/>
    </source>
</evidence>
<proteinExistence type="predicted"/>
<protein>
    <recommendedName>
        <fullName evidence="4">TraB/GumN family protein</fullName>
    </recommendedName>
</protein>
<dbReference type="InterPro" id="IPR047111">
    <property type="entry name" value="YbaP-like"/>
</dbReference>
<dbReference type="AlphaFoldDB" id="A0A132MI96"/>
<dbReference type="Pfam" id="PF01963">
    <property type="entry name" value="TraB_PrgY_gumN"/>
    <property type="match status" value="1"/>
</dbReference>
<dbReference type="STRING" id="1484.SA87_01005"/>
<name>A0A132MI96_HYDSH</name>
<dbReference type="CDD" id="cd14789">
    <property type="entry name" value="Tiki"/>
    <property type="match status" value="1"/>
</dbReference>
<sequence>MGHRFRGPIFSAFAFWWAIVVMLSGCSLTSQLWRPGPEHQAQKDGWADAGTIEVPADSAPDADATGKAGDAPSALDGPGGEGQDIGITADDLDRALNALFGGMLGALLENDAAKPSPPSSSPDHPGREAGVNARGLFWEAKRGEAQVYLLGSVHVGFPELYPLRPEIEDAFRETPRLAVEADVTSGTAQMTAALRMFGGWYTDGRTYKDELPADVVQLIEQKKKENPLLQMTVQDTMKPWMVLYMIIGTNYRDIGFDPEYGIDVYFLKKAKEAGKTILELEGVDAQLSIFERFDRETVAFLLREELSKTPQEVKQSLNTIFDYWTKGDARALGAMIDRDNAPPEKKRYVEAMYDQRNRRMAERIDALSKEEKTPLFVIVGAAHLVGQNNVLDDLKAKGFTVTQK</sequence>
<feature type="region of interest" description="Disordered" evidence="1">
    <location>
        <begin position="110"/>
        <end position="130"/>
    </location>
</feature>
<organism evidence="2 3">
    <name type="scientific">Hydrogenibacillus schlegelii</name>
    <name type="common">Bacillus schlegelii</name>
    <dbReference type="NCBI Taxonomy" id="1484"/>
    <lineage>
        <taxon>Bacteria</taxon>
        <taxon>Bacillati</taxon>
        <taxon>Bacillota</taxon>
        <taxon>Bacilli</taxon>
        <taxon>Bacillales</taxon>
        <taxon>Bacillales Family X. Incertae Sedis</taxon>
        <taxon>Hydrogenibacillus</taxon>
    </lineage>
</organism>
<dbReference type="PANTHER" id="PTHR40590">
    <property type="entry name" value="CYTOPLASMIC PROTEIN-RELATED"/>
    <property type="match status" value="1"/>
</dbReference>
<evidence type="ECO:0000313" key="3">
    <source>
        <dbReference type="Proteomes" id="UP000243024"/>
    </source>
</evidence>
<dbReference type="InterPro" id="IPR002816">
    <property type="entry name" value="TraB/PrgY/GumN_fam"/>
</dbReference>
<comment type="caution">
    <text evidence="2">The sequence shown here is derived from an EMBL/GenBank/DDBJ whole genome shotgun (WGS) entry which is preliminary data.</text>
</comment>